<name>A0A8R7TC54_TRIUA</name>
<evidence type="ECO:0000313" key="3">
    <source>
        <dbReference type="Proteomes" id="UP000015106"/>
    </source>
</evidence>
<dbReference type="AntiFam" id="ANF00205">
    <property type="entry name" value="Shadow ORF (opposite nemA)"/>
</dbReference>
<dbReference type="Gramene" id="TuG1812G0200000317.01.T01">
    <property type="protein sequence ID" value="TuG1812G0200000317.01.T01"/>
    <property type="gene ID" value="TuG1812G0200000317.01"/>
</dbReference>
<proteinExistence type="predicted"/>
<organism evidence="2 3">
    <name type="scientific">Triticum urartu</name>
    <name type="common">Red wild einkorn</name>
    <name type="synonym">Crithodium urartu</name>
    <dbReference type="NCBI Taxonomy" id="4572"/>
    <lineage>
        <taxon>Eukaryota</taxon>
        <taxon>Viridiplantae</taxon>
        <taxon>Streptophyta</taxon>
        <taxon>Embryophyta</taxon>
        <taxon>Tracheophyta</taxon>
        <taxon>Spermatophyta</taxon>
        <taxon>Magnoliopsida</taxon>
        <taxon>Liliopsida</taxon>
        <taxon>Poales</taxon>
        <taxon>Poaceae</taxon>
        <taxon>BOP clade</taxon>
        <taxon>Pooideae</taxon>
        <taxon>Triticodae</taxon>
        <taxon>Triticeae</taxon>
        <taxon>Triticinae</taxon>
        <taxon>Triticum</taxon>
    </lineage>
</organism>
<reference evidence="2" key="3">
    <citation type="submission" date="2022-06" db="UniProtKB">
        <authorList>
            <consortium name="EnsemblPlants"/>
        </authorList>
    </citation>
    <scope>IDENTIFICATION</scope>
</reference>
<reference evidence="2" key="2">
    <citation type="submission" date="2018-03" db="EMBL/GenBank/DDBJ databases">
        <title>The Triticum urartu genome reveals the dynamic nature of wheat genome evolution.</title>
        <authorList>
            <person name="Ling H."/>
            <person name="Ma B."/>
            <person name="Shi X."/>
            <person name="Liu H."/>
            <person name="Dong L."/>
            <person name="Sun H."/>
            <person name="Cao Y."/>
            <person name="Gao Q."/>
            <person name="Zheng S."/>
            <person name="Li Y."/>
            <person name="Yu Y."/>
            <person name="Du H."/>
            <person name="Qi M."/>
            <person name="Li Y."/>
            <person name="Yu H."/>
            <person name="Cui Y."/>
            <person name="Wang N."/>
            <person name="Chen C."/>
            <person name="Wu H."/>
            <person name="Zhao Y."/>
            <person name="Zhang J."/>
            <person name="Li Y."/>
            <person name="Zhou W."/>
            <person name="Zhang B."/>
            <person name="Hu W."/>
            <person name="Eijk M."/>
            <person name="Tang J."/>
            <person name="Witsenboer H."/>
            <person name="Zhao S."/>
            <person name="Li Z."/>
            <person name="Zhang A."/>
            <person name="Wang D."/>
            <person name="Liang C."/>
        </authorList>
    </citation>
    <scope>NUCLEOTIDE SEQUENCE [LARGE SCALE GENOMIC DNA]</scope>
    <source>
        <strain evidence="2">cv. G1812</strain>
    </source>
</reference>
<dbReference type="EnsemblPlants" id="TuG1812G0200000317.01.T01">
    <property type="protein sequence ID" value="TuG1812G0200000317.01.T01"/>
    <property type="gene ID" value="TuG1812G0200000317.01"/>
</dbReference>
<keyword evidence="3" id="KW-1185">Reference proteome</keyword>
<dbReference type="AlphaFoldDB" id="A0A8R7TC54"/>
<protein>
    <submittedName>
        <fullName evidence="2">Uncharacterized protein</fullName>
    </submittedName>
</protein>
<evidence type="ECO:0000313" key="2">
    <source>
        <dbReference type="EnsemblPlants" id="TuG1812G0200000317.01.T01"/>
    </source>
</evidence>
<reference evidence="3" key="1">
    <citation type="journal article" date="2013" name="Nature">
        <title>Draft genome of the wheat A-genome progenitor Triticum urartu.</title>
        <authorList>
            <person name="Ling H.Q."/>
            <person name="Zhao S."/>
            <person name="Liu D."/>
            <person name="Wang J."/>
            <person name="Sun H."/>
            <person name="Zhang C."/>
            <person name="Fan H."/>
            <person name="Li D."/>
            <person name="Dong L."/>
            <person name="Tao Y."/>
            <person name="Gao C."/>
            <person name="Wu H."/>
            <person name="Li Y."/>
            <person name="Cui Y."/>
            <person name="Guo X."/>
            <person name="Zheng S."/>
            <person name="Wang B."/>
            <person name="Yu K."/>
            <person name="Liang Q."/>
            <person name="Yang W."/>
            <person name="Lou X."/>
            <person name="Chen J."/>
            <person name="Feng M."/>
            <person name="Jian J."/>
            <person name="Zhang X."/>
            <person name="Luo G."/>
            <person name="Jiang Y."/>
            <person name="Liu J."/>
            <person name="Wang Z."/>
            <person name="Sha Y."/>
            <person name="Zhang B."/>
            <person name="Wu H."/>
            <person name="Tang D."/>
            <person name="Shen Q."/>
            <person name="Xue P."/>
            <person name="Zou S."/>
            <person name="Wang X."/>
            <person name="Liu X."/>
            <person name="Wang F."/>
            <person name="Yang Y."/>
            <person name="An X."/>
            <person name="Dong Z."/>
            <person name="Zhang K."/>
            <person name="Zhang X."/>
            <person name="Luo M.C."/>
            <person name="Dvorak J."/>
            <person name="Tong Y."/>
            <person name="Wang J."/>
            <person name="Yang H."/>
            <person name="Li Z."/>
            <person name="Wang D."/>
            <person name="Zhang A."/>
            <person name="Wang J."/>
        </authorList>
    </citation>
    <scope>NUCLEOTIDE SEQUENCE</scope>
    <source>
        <strain evidence="3">cv. G1812</strain>
    </source>
</reference>
<dbReference type="Proteomes" id="UP000015106">
    <property type="component" value="Chromosome 2"/>
</dbReference>
<accession>A0A8R7TC54</accession>
<feature type="region of interest" description="Disordered" evidence="1">
    <location>
        <begin position="155"/>
        <end position="175"/>
    </location>
</feature>
<feature type="compositionally biased region" description="Basic and acidic residues" evidence="1">
    <location>
        <begin position="160"/>
        <end position="173"/>
    </location>
</feature>
<evidence type="ECO:0000256" key="1">
    <source>
        <dbReference type="SAM" id="MobiDB-lite"/>
    </source>
</evidence>
<sequence length="230" mass="24117">MGAHLLDDGVHHLEREAAPVLQAAAVAVVPVIGTVFEELLDEVPIAAVDLHAVEAGVDGVPCCFPEVVDDHGDLLHGQPPGRRELLGGAVVPDLRADHPLGAGHGRGAAGLEPVLRHAADVPELAEEEGALGVHGVDDGPPRVRLLGRPDAGGVGVPLRRVGDPRGLRDEHPAGRGALPVVDGGVRLRHVAVGALPRERGQHHPVGEVERRAHLVRRHQRDGLRLGLPLH</sequence>